<accession>A0ABN0Z4Q8</accession>
<gene>
    <name evidence="1" type="ORF">GCM10010357_62150</name>
</gene>
<proteinExistence type="predicted"/>
<sequence>MSESSFEYRQARVAQGAACNDSRDLEQYLSRVGLDVHSLRQGLTEAVTRTLAGAAPPDEGTEDLPYPQDRVERALFDDMMGSTKQILVADPAVATALRHAMRLLADVADATHLVRALLERPDGGAAASRLSSLEAERSAG</sequence>
<comment type="caution">
    <text evidence="1">The sequence shown here is derived from an EMBL/GenBank/DDBJ whole genome shotgun (WGS) entry which is preliminary data.</text>
</comment>
<protein>
    <submittedName>
        <fullName evidence="1">Uncharacterized protein</fullName>
    </submittedName>
</protein>
<evidence type="ECO:0000313" key="1">
    <source>
        <dbReference type="EMBL" id="GAA0432132.1"/>
    </source>
</evidence>
<dbReference type="Proteomes" id="UP001500879">
    <property type="component" value="Unassembled WGS sequence"/>
</dbReference>
<organism evidence="1 2">
    <name type="scientific">Streptomyces luteireticuli</name>
    <dbReference type="NCBI Taxonomy" id="173858"/>
    <lineage>
        <taxon>Bacteria</taxon>
        <taxon>Bacillati</taxon>
        <taxon>Actinomycetota</taxon>
        <taxon>Actinomycetes</taxon>
        <taxon>Kitasatosporales</taxon>
        <taxon>Streptomycetaceae</taxon>
        <taxon>Streptomyces</taxon>
    </lineage>
</organism>
<keyword evidence="2" id="KW-1185">Reference proteome</keyword>
<name>A0ABN0Z4Q8_9ACTN</name>
<evidence type="ECO:0000313" key="2">
    <source>
        <dbReference type="Proteomes" id="UP001500879"/>
    </source>
</evidence>
<reference evidence="1 2" key="1">
    <citation type="journal article" date="2019" name="Int. J. Syst. Evol. Microbiol.">
        <title>The Global Catalogue of Microorganisms (GCM) 10K type strain sequencing project: providing services to taxonomists for standard genome sequencing and annotation.</title>
        <authorList>
            <consortium name="The Broad Institute Genomics Platform"/>
            <consortium name="The Broad Institute Genome Sequencing Center for Infectious Disease"/>
            <person name="Wu L."/>
            <person name="Ma J."/>
        </authorList>
    </citation>
    <scope>NUCLEOTIDE SEQUENCE [LARGE SCALE GENOMIC DNA]</scope>
    <source>
        <strain evidence="1 2">JCM 4788</strain>
    </source>
</reference>
<dbReference type="EMBL" id="BAAABX010000068">
    <property type="protein sequence ID" value="GAA0432132.1"/>
    <property type="molecule type" value="Genomic_DNA"/>
</dbReference>
<dbReference type="RefSeq" id="WP_344031524.1">
    <property type="nucleotide sequence ID" value="NZ_BAAABX010000068.1"/>
</dbReference>